<evidence type="ECO:0008006" key="4">
    <source>
        <dbReference type="Google" id="ProtNLM"/>
    </source>
</evidence>
<gene>
    <name evidence="2" type="ORF">GCM10010531_23470</name>
</gene>
<dbReference type="EMBL" id="BAAAVV010000005">
    <property type="protein sequence ID" value="GAA3169699.1"/>
    <property type="molecule type" value="Genomic_DNA"/>
</dbReference>
<dbReference type="Proteomes" id="UP001499924">
    <property type="component" value="Unassembled WGS sequence"/>
</dbReference>
<feature type="region of interest" description="Disordered" evidence="1">
    <location>
        <begin position="1"/>
        <end position="41"/>
    </location>
</feature>
<name>A0ABP6P6W7_9ACTN</name>
<dbReference type="RefSeq" id="WP_344689058.1">
    <property type="nucleotide sequence ID" value="NZ_BAAAVV010000005.1"/>
</dbReference>
<accession>A0ABP6P6W7</accession>
<feature type="compositionally biased region" description="Basic residues" evidence="1">
    <location>
        <begin position="165"/>
        <end position="178"/>
    </location>
</feature>
<organism evidence="2 3">
    <name type="scientific">Blastococcus jejuensis</name>
    <dbReference type="NCBI Taxonomy" id="351224"/>
    <lineage>
        <taxon>Bacteria</taxon>
        <taxon>Bacillati</taxon>
        <taxon>Actinomycetota</taxon>
        <taxon>Actinomycetes</taxon>
        <taxon>Geodermatophilales</taxon>
        <taxon>Geodermatophilaceae</taxon>
        <taxon>Blastococcus</taxon>
    </lineage>
</organism>
<sequence length="178" mass="19684">MPEITESGDGQDGVTAELHGLAKSSHPEDRAAAGRQLAPRAGSDQVDELLLELLLDQSNTFVTYETAEALLERRTPQAARVVAKAVALADPRDLPIEWLGDAVNDVWLQKTDDVRTATSITVELCSDPDATVRDGAEKLRVRIESGDWPRSHEPPSADRGSWRSRLMRRTRRRRPNAP</sequence>
<evidence type="ECO:0000256" key="1">
    <source>
        <dbReference type="SAM" id="MobiDB-lite"/>
    </source>
</evidence>
<feature type="compositionally biased region" description="Basic and acidic residues" evidence="1">
    <location>
        <begin position="145"/>
        <end position="156"/>
    </location>
</feature>
<feature type="region of interest" description="Disordered" evidence="1">
    <location>
        <begin position="145"/>
        <end position="178"/>
    </location>
</feature>
<keyword evidence="3" id="KW-1185">Reference proteome</keyword>
<protein>
    <recommendedName>
        <fullName evidence="4">HEAT repeat domain-containing protein</fullName>
    </recommendedName>
</protein>
<evidence type="ECO:0000313" key="2">
    <source>
        <dbReference type="EMBL" id="GAA3169699.1"/>
    </source>
</evidence>
<comment type="caution">
    <text evidence="2">The sequence shown here is derived from an EMBL/GenBank/DDBJ whole genome shotgun (WGS) entry which is preliminary data.</text>
</comment>
<reference evidence="3" key="1">
    <citation type="journal article" date="2019" name="Int. J. Syst. Evol. Microbiol.">
        <title>The Global Catalogue of Microorganisms (GCM) 10K type strain sequencing project: providing services to taxonomists for standard genome sequencing and annotation.</title>
        <authorList>
            <consortium name="The Broad Institute Genomics Platform"/>
            <consortium name="The Broad Institute Genome Sequencing Center for Infectious Disease"/>
            <person name="Wu L."/>
            <person name="Ma J."/>
        </authorList>
    </citation>
    <scope>NUCLEOTIDE SEQUENCE [LARGE SCALE GENOMIC DNA]</scope>
    <source>
        <strain evidence="3">JCM 15614</strain>
    </source>
</reference>
<proteinExistence type="predicted"/>
<evidence type="ECO:0000313" key="3">
    <source>
        <dbReference type="Proteomes" id="UP001499924"/>
    </source>
</evidence>